<comment type="caution">
    <text evidence="3">The sequence shown here is derived from an EMBL/GenBank/DDBJ whole genome shotgun (WGS) entry which is preliminary data.</text>
</comment>
<dbReference type="AlphaFoldDB" id="A0A818WV55"/>
<feature type="transmembrane region" description="Helical" evidence="1">
    <location>
        <begin position="69"/>
        <end position="92"/>
    </location>
</feature>
<feature type="signal peptide" evidence="2">
    <location>
        <begin position="1"/>
        <end position="19"/>
    </location>
</feature>
<keyword evidence="1" id="KW-0472">Membrane</keyword>
<dbReference type="EMBL" id="CAJOBE010001268">
    <property type="protein sequence ID" value="CAF3728820.1"/>
    <property type="molecule type" value="Genomic_DNA"/>
</dbReference>
<evidence type="ECO:0000313" key="4">
    <source>
        <dbReference type="Proteomes" id="UP000663874"/>
    </source>
</evidence>
<reference evidence="3" key="1">
    <citation type="submission" date="2021-02" db="EMBL/GenBank/DDBJ databases">
        <authorList>
            <person name="Nowell W R."/>
        </authorList>
    </citation>
    <scope>NUCLEOTIDE SEQUENCE</scope>
</reference>
<evidence type="ECO:0000256" key="1">
    <source>
        <dbReference type="SAM" id="Phobius"/>
    </source>
</evidence>
<proteinExistence type="predicted"/>
<evidence type="ECO:0000256" key="2">
    <source>
        <dbReference type="SAM" id="SignalP"/>
    </source>
</evidence>
<keyword evidence="2" id="KW-0732">Signal</keyword>
<protein>
    <submittedName>
        <fullName evidence="3">Uncharacterized protein</fullName>
    </submittedName>
</protein>
<keyword evidence="1" id="KW-0812">Transmembrane</keyword>
<feature type="chain" id="PRO_5032820303" evidence="2">
    <location>
        <begin position="20"/>
        <end position="99"/>
    </location>
</feature>
<accession>A0A818WV55</accession>
<sequence>MISGKIFLYVLLFTFVIQAEISIGNPTTPENLQALLRQSLQINDCARIVQVAKPIPLRFRRSTNIKKQFQYSSTILILCDIFLFSAFLHVFVQDENNKE</sequence>
<organism evidence="3 4">
    <name type="scientific">Rotaria sordida</name>
    <dbReference type="NCBI Taxonomy" id="392033"/>
    <lineage>
        <taxon>Eukaryota</taxon>
        <taxon>Metazoa</taxon>
        <taxon>Spiralia</taxon>
        <taxon>Gnathifera</taxon>
        <taxon>Rotifera</taxon>
        <taxon>Eurotatoria</taxon>
        <taxon>Bdelloidea</taxon>
        <taxon>Philodinida</taxon>
        <taxon>Philodinidae</taxon>
        <taxon>Rotaria</taxon>
    </lineage>
</organism>
<keyword evidence="1" id="KW-1133">Transmembrane helix</keyword>
<gene>
    <name evidence="3" type="ORF">FNK824_LOCUS10961</name>
</gene>
<evidence type="ECO:0000313" key="3">
    <source>
        <dbReference type="EMBL" id="CAF3728820.1"/>
    </source>
</evidence>
<dbReference type="Proteomes" id="UP000663874">
    <property type="component" value="Unassembled WGS sequence"/>
</dbReference>
<name>A0A818WV55_9BILA</name>